<dbReference type="Proteomes" id="UP000650424">
    <property type="component" value="Unassembled WGS sequence"/>
</dbReference>
<protein>
    <submittedName>
        <fullName evidence="3">Tautomerase family protein</fullName>
    </submittedName>
</protein>
<dbReference type="Pfam" id="PF01361">
    <property type="entry name" value="Tautomerase"/>
    <property type="match status" value="1"/>
</dbReference>
<evidence type="ECO:0000259" key="2">
    <source>
        <dbReference type="Pfam" id="PF01361"/>
    </source>
</evidence>
<organism evidence="3 4">
    <name type="scientific">Undibacterium hunanense</name>
    <dbReference type="NCBI Taxonomy" id="2762292"/>
    <lineage>
        <taxon>Bacteria</taxon>
        <taxon>Pseudomonadati</taxon>
        <taxon>Pseudomonadota</taxon>
        <taxon>Betaproteobacteria</taxon>
        <taxon>Burkholderiales</taxon>
        <taxon>Oxalobacteraceae</taxon>
        <taxon>Undibacterium</taxon>
    </lineage>
</organism>
<dbReference type="Gene3D" id="3.30.429.10">
    <property type="entry name" value="Macrophage Migration Inhibitory Factor"/>
    <property type="match status" value="1"/>
</dbReference>
<keyword evidence="4" id="KW-1185">Reference proteome</keyword>
<name>A0ABR6ZLQ3_9BURK</name>
<gene>
    <name evidence="3" type="ORF">H8L32_04940</name>
</gene>
<comment type="caution">
    <text evidence="3">The sequence shown here is derived from an EMBL/GenBank/DDBJ whole genome shotgun (WGS) entry which is preliminary data.</text>
</comment>
<dbReference type="InterPro" id="IPR004370">
    <property type="entry name" value="4-OT-like_dom"/>
</dbReference>
<evidence type="ECO:0000313" key="4">
    <source>
        <dbReference type="Proteomes" id="UP000650424"/>
    </source>
</evidence>
<dbReference type="SUPFAM" id="SSF55331">
    <property type="entry name" value="Tautomerase/MIF"/>
    <property type="match status" value="1"/>
</dbReference>
<evidence type="ECO:0000256" key="1">
    <source>
        <dbReference type="ARBA" id="ARBA00023235"/>
    </source>
</evidence>
<keyword evidence="1" id="KW-0413">Isomerase</keyword>
<feature type="domain" description="4-oxalocrotonate tautomerase-like" evidence="2">
    <location>
        <begin position="2"/>
        <end position="62"/>
    </location>
</feature>
<sequence>MPYVQIHTIKGMLNPGQKQLLLERIADVMVDIEGAGDPEFRKSVWINIQETEAESWSMSGFRPSTGQIEQFLALRNARATTQEEVGK</sequence>
<dbReference type="EMBL" id="JACOGF010000002">
    <property type="protein sequence ID" value="MBC3916813.1"/>
    <property type="molecule type" value="Genomic_DNA"/>
</dbReference>
<reference evidence="3 4" key="1">
    <citation type="submission" date="2020-08" db="EMBL/GenBank/DDBJ databases">
        <title>Novel species isolated from subtropical streams in China.</title>
        <authorList>
            <person name="Lu H."/>
        </authorList>
    </citation>
    <scope>NUCLEOTIDE SEQUENCE [LARGE SCALE GENOMIC DNA]</scope>
    <source>
        <strain evidence="3 4">CY18W</strain>
    </source>
</reference>
<proteinExistence type="predicted"/>
<accession>A0ABR6ZLQ3</accession>
<evidence type="ECO:0000313" key="3">
    <source>
        <dbReference type="EMBL" id="MBC3916813.1"/>
    </source>
</evidence>
<dbReference type="RefSeq" id="WP_186946047.1">
    <property type="nucleotide sequence ID" value="NZ_JACOGF010000002.1"/>
</dbReference>
<dbReference type="InterPro" id="IPR014347">
    <property type="entry name" value="Tautomerase/MIF_sf"/>
</dbReference>